<evidence type="ECO:0000313" key="4">
    <source>
        <dbReference type="EMBL" id="NEB69896.1"/>
    </source>
</evidence>
<feature type="region of interest" description="Disordered" evidence="1">
    <location>
        <begin position="55"/>
        <end position="77"/>
    </location>
</feature>
<dbReference type="AlphaFoldDB" id="A0A6N9VB01"/>
<accession>A0A6N9VB01</accession>
<evidence type="ECO:0000313" key="5">
    <source>
        <dbReference type="Proteomes" id="UP000471648"/>
    </source>
</evidence>
<evidence type="ECO:0000256" key="3">
    <source>
        <dbReference type="SAM" id="SignalP"/>
    </source>
</evidence>
<reference evidence="4 5" key="1">
    <citation type="submission" date="2020-01" db="EMBL/GenBank/DDBJ databases">
        <title>Insect and environment-associated Actinomycetes.</title>
        <authorList>
            <person name="Currrie C."/>
            <person name="Chevrette M."/>
            <person name="Carlson C."/>
            <person name="Stubbendieck R."/>
            <person name="Wendt-Pienkowski E."/>
        </authorList>
    </citation>
    <scope>NUCLEOTIDE SEQUENCE [LARGE SCALE GENOMIC DNA]</scope>
    <source>
        <strain evidence="4 5">SID14438</strain>
    </source>
</reference>
<keyword evidence="2" id="KW-0812">Transmembrane</keyword>
<evidence type="ECO:0000256" key="1">
    <source>
        <dbReference type="SAM" id="MobiDB-lite"/>
    </source>
</evidence>
<feature type="compositionally biased region" description="Gly residues" evidence="1">
    <location>
        <begin position="518"/>
        <end position="532"/>
    </location>
</feature>
<keyword evidence="2" id="KW-0472">Membrane</keyword>
<protein>
    <submittedName>
        <fullName evidence="4">Peptidase</fullName>
    </submittedName>
</protein>
<dbReference type="RefSeq" id="WP_164357987.1">
    <property type="nucleotide sequence ID" value="NZ_JAAGME010000940.1"/>
</dbReference>
<feature type="region of interest" description="Disordered" evidence="1">
    <location>
        <begin position="465"/>
        <end position="540"/>
    </location>
</feature>
<evidence type="ECO:0000256" key="2">
    <source>
        <dbReference type="SAM" id="Phobius"/>
    </source>
</evidence>
<comment type="caution">
    <text evidence="4">The sequence shown here is derived from an EMBL/GenBank/DDBJ whole genome shotgun (WGS) entry which is preliminary data.</text>
</comment>
<feature type="chain" id="PRO_5038524018" evidence="3">
    <location>
        <begin position="40"/>
        <end position="568"/>
    </location>
</feature>
<dbReference type="Proteomes" id="UP000471648">
    <property type="component" value="Unassembled WGS sequence"/>
</dbReference>
<proteinExistence type="predicted"/>
<feature type="transmembrane region" description="Helical" evidence="2">
    <location>
        <begin position="540"/>
        <end position="562"/>
    </location>
</feature>
<keyword evidence="3" id="KW-0732">Signal</keyword>
<keyword evidence="2" id="KW-1133">Transmembrane helix</keyword>
<organism evidence="4 5">
    <name type="scientific">Streptomyces microflavus</name>
    <name type="common">Streptomyces lipmanii</name>
    <dbReference type="NCBI Taxonomy" id="1919"/>
    <lineage>
        <taxon>Bacteria</taxon>
        <taxon>Bacillati</taxon>
        <taxon>Actinomycetota</taxon>
        <taxon>Actinomycetes</taxon>
        <taxon>Kitasatosporales</taxon>
        <taxon>Streptomycetaceae</taxon>
        <taxon>Streptomyces</taxon>
    </lineage>
</organism>
<feature type="signal peptide" evidence="3">
    <location>
        <begin position="1"/>
        <end position="39"/>
    </location>
</feature>
<feature type="compositionally biased region" description="Low complexity" evidence="1">
    <location>
        <begin position="508"/>
        <end position="517"/>
    </location>
</feature>
<name>A0A6N9VB01_STRMI</name>
<dbReference type="EMBL" id="JAAGME010000940">
    <property type="protein sequence ID" value="NEB69896.1"/>
    <property type="molecule type" value="Genomic_DNA"/>
</dbReference>
<gene>
    <name evidence="4" type="ORF">G3I39_23000</name>
</gene>
<sequence>MTRFSPRTAPLRRAGGLAATALLLAAGPLTVAAAAPARAADPVFTLGGPAETALHPYAEGGGAPKRSTAGITVTNPADEGYEGEFTLTFDLTGVAGVADVAFDPGPGVECETKGTRSAVCTGDTLAPGLSTVTGLLLGAAKGSEQGAAGTIRVTGEARSATSTPLAAPFTPFTPFTTRVTVGGPDLVMRKLPFDHEPTPGQKQQAPITFANRGSRDADGVVLTLRYSRGLDIPQRYSNCAYTTDETWTTARCSVEGAFEAGATYTLAAPLTLEATTRAYRDLFVYGIQEAGAVPRAASAARSERGSGAVLRAVPLTKAPAARGVDLEPGDNEQEAEFRTANTADFMAYGDEASGAAGATVTARLGFHNDGPAWIGRIRSGGSVAAVDFTVPQGATVTSAPKGCRGVTAEGAYREDRKTPAPRYLCPAPTAVRDGGGLDLSFGLRIDKALIGAAGRVTVRGPGLQEAGLPFDPKPGNNTARVVLNGQSGGGPSPSPAPPAEGGPGAGSGRTPSAAPGTSGTGAPGTTGRGGGSLASTGSPAAMTASVTAIAALTTGLALFAAARRRRKA</sequence>